<keyword evidence="1" id="KW-1133">Transmembrane helix</keyword>
<evidence type="ECO:0000256" key="1">
    <source>
        <dbReference type="SAM" id="Phobius"/>
    </source>
</evidence>
<evidence type="ECO:0000313" key="3">
    <source>
        <dbReference type="Proteomes" id="UP001064390"/>
    </source>
</evidence>
<feature type="transmembrane region" description="Helical" evidence="1">
    <location>
        <begin position="20"/>
        <end position="40"/>
    </location>
</feature>
<sequence length="164" mass="16202">MLALRLTRAARLAVQLRRLLVASASAGTGFLLLCALGHALTHPDAPGASSLRLAWCAAPLAATVYLAVAVARADPGTRPRPGLSAIGLGPGRLMAVSATTTALSAALGSVAALLGFLYLRGDLSGAPVDGAVSGVLALGQRLPAPAVVTLLALVPAAASALMLL</sequence>
<gene>
    <name evidence="2" type="ORF">N6Q81_25235</name>
</gene>
<feature type="transmembrane region" description="Helical" evidence="1">
    <location>
        <begin position="93"/>
        <end position="119"/>
    </location>
</feature>
<proteinExistence type="predicted"/>
<reference evidence="2" key="1">
    <citation type="submission" date="2022-09" db="EMBL/GenBank/DDBJ databases">
        <title>Streptomyces vinaceusdrappus strain AC-40.</title>
        <authorList>
            <person name="Sedeek A.M."/>
            <person name="Salah I."/>
            <person name="Kamel H.L."/>
            <person name="Soltan M.A."/>
            <person name="Elsayed T.R."/>
        </authorList>
    </citation>
    <scope>NUCLEOTIDE SEQUENCE</scope>
    <source>
        <strain evidence="2">AC-40</strain>
    </source>
</reference>
<keyword evidence="1" id="KW-0472">Membrane</keyword>
<feature type="transmembrane region" description="Helical" evidence="1">
    <location>
        <begin position="52"/>
        <end position="73"/>
    </location>
</feature>
<keyword evidence="1" id="KW-0812">Transmembrane</keyword>
<name>A0ABY6BZE5_9ACTN</name>
<organism evidence="2 3">
    <name type="scientific">Streptomyces vinaceusdrappus</name>
    <dbReference type="NCBI Taxonomy" id="67376"/>
    <lineage>
        <taxon>Bacteria</taxon>
        <taxon>Bacillati</taxon>
        <taxon>Actinomycetota</taxon>
        <taxon>Actinomycetes</taxon>
        <taxon>Kitasatosporales</taxon>
        <taxon>Streptomycetaceae</taxon>
        <taxon>Streptomyces</taxon>
        <taxon>Streptomyces rochei group</taxon>
    </lineage>
</organism>
<protein>
    <recommendedName>
        <fullName evidence="4">ABC transporter permease</fullName>
    </recommendedName>
</protein>
<dbReference type="EMBL" id="CP104697">
    <property type="protein sequence ID" value="UXI81098.1"/>
    <property type="molecule type" value="Genomic_DNA"/>
</dbReference>
<dbReference type="Proteomes" id="UP001064390">
    <property type="component" value="Chromosome"/>
</dbReference>
<feature type="non-terminal residue" evidence="2">
    <location>
        <position position="164"/>
    </location>
</feature>
<accession>A0ABY6BZE5</accession>
<evidence type="ECO:0000313" key="2">
    <source>
        <dbReference type="EMBL" id="UXI81098.1"/>
    </source>
</evidence>
<keyword evidence="3" id="KW-1185">Reference proteome</keyword>
<feature type="transmembrane region" description="Helical" evidence="1">
    <location>
        <begin position="142"/>
        <end position="163"/>
    </location>
</feature>
<evidence type="ECO:0008006" key="4">
    <source>
        <dbReference type="Google" id="ProtNLM"/>
    </source>
</evidence>